<feature type="transmembrane region" description="Helical" evidence="1">
    <location>
        <begin position="6"/>
        <end position="25"/>
    </location>
</feature>
<evidence type="ECO:0000313" key="2">
    <source>
        <dbReference type="EMBL" id="KAF9626492.1"/>
    </source>
</evidence>
<name>A0A835J213_9MAGN</name>
<gene>
    <name evidence="2" type="ORF">IFM89_034426</name>
</gene>
<dbReference type="EMBL" id="JADFTS010000001">
    <property type="protein sequence ID" value="KAF9626492.1"/>
    <property type="molecule type" value="Genomic_DNA"/>
</dbReference>
<sequence length="69" mass="7149">MGRVLAAGISIIFVVGVIVSIVVTINHGSGKTSHQSNGGLSTGMKAVETLCDPMDYKETFLNTLSPTSP</sequence>
<keyword evidence="3" id="KW-1185">Reference proteome</keyword>
<protein>
    <submittedName>
        <fullName evidence="2">Uncharacterized protein</fullName>
    </submittedName>
</protein>
<comment type="caution">
    <text evidence="2">The sequence shown here is derived from an EMBL/GenBank/DDBJ whole genome shotgun (WGS) entry which is preliminary data.</text>
</comment>
<keyword evidence="1" id="KW-1133">Transmembrane helix</keyword>
<keyword evidence="1" id="KW-0472">Membrane</keyword>
<organism evidence="2 3">
    <name type="scientific">Coptis chinensis</name>
    <dbReference type="NCBI Taxonomy" id="261450"/>
    <lineage>
        <taxon>Eukaryota</taxon>
        <taxon>Viridiplantae</taxon>
        <taxon>Streptophyta</taxon>
        <taxon>Embryophyta</taxon>
        <taxon>Tracheophyta</taxon>
        <taxon>Spermatophyta</taxon>
        <taxon>Magnoliopsida</taxon>
        <taxon>Ranunculales</taxon>
        <taxon>Ranunculaceae</taxon>
        <taxon>Coptidoideae</taxon>
        <taxon>Coptis</taxon>
    </lineage>
</organism>
<keyword evidence="1" id="KW-0812">Transmembrane</keyword>
<accession>A0A835J213</accession>
<evidence type="ECO:0000256" key="1">
    <source>
        <dbReference type="SAM" id="Phobius"/>
    </source>
</evidence>
<proteinExistence type="predicted"/>
<reference evidence="2 3" key="1">
    <citation type="submission" date="2020-10" db="EMBL/GenBank/DDBJ databases">
        <title>The Coptis chinensis genome and diversification of protoberbering-type alkaloids.</title>
        <authorList>
            <person name="Wang B."/>
            <person name="Shu S."/>
            <person name="Song C."/>
            <person name="Liu Y."/>
        </authorList>
    </citation>
    <scope>NUCLEOTIDE SEQUENCE [LARGE SCALE GENOMIC DNA]</scope>
    <source>
        <strain evidence="2">HL-2020</strain>
        <tissue evidence="2">Leaf</tissue>
    </source>
</reference>
<dbReference type="Proteomes" id="UP000631114">
    <property type="component" value="Unassembled WGS sequence"/>
</dbReference>
<dbReference type="AlphaFoldDB" id="A0A835J213"/>
<evidence type="ECO:0000313" key="3">
    <source>
        <dbReference type="Proteomes" id="UP000631114"/>
    </source>
</evidence>